<dbReference type="Proteomes" id="UP001148786">
    <property type="component" value="Unassembled WGS sequence"/>
</dbReference>
<dbReference type="AlphaFoldDB" id="A0A9W8JM53"/>
<evidence type="ECO:0008006" key="3">
    <source>
        <dbReference type="Google" id="ProtNLM"/>
    </source>
</evidence>
<dbReference type="GO" id="GO:0004099">
    <property type="term" value="F:chitin deacetylase activity"/>
    <property type="evidence" value="ECO:0007669"/>
    <property type="project" value="TreeGrafter"/>
</dbReference>
<name>A0A9W8JM53_9AGAR</name>
<accession>A0A9W8JM53</accession>
<evidence type="ECO:0000313" key="1">
    <source>
        <dbReference type="EMBL" id="KAJ3480312.1"/>
    </source>
</evidence>
<sequence>MIGINILSYPSQFLVAFDADNDIAVHTWSHPAIAKEVFGLTTVIWNQDTTDWNAPDAAHIHASMTRFLASPKSPGLMILEHESKDVTVAGFIQSYPLIASNGWNFASLARVIGDGLGHPGGQRLWVLGAY</sequence>
<dbReference type="OrthoDB" id="407355at2759"/>
<dbReference type="EMBL" id="JANKHO010003889">
    <property type="protein sequence ID" value="KAJ3480312.1"/>
    <property type="molecule type" value="Genomic_DNA"/>
</dbReference>
<keyword evidence="2" id="KW-1185">Reference proteome</keyword>
<dbReference type="SUPFAM" id="SSF88713">
    <property type="entry name" value="Glycoside hydrolase/deacetylase"/>
    <property type="match status" value="1"/>
</dbReference>
<dbReference type="PANTHER" id="PTHR10587">
    <property type="entry name" value="GLYCOSYL TRANSFERASE-RELATED"/>
    <property type="match status" value="1"/>
</dbReference>
<dbReference type="PANTHER" id="PTHR10587:SF135">
    <property type="entry name" value="CHITIN DEACETYLASE 3"/>
    <property type="match status" value="1"/>
</dbReference>
<evidence type="ECO:0000313" key="2">
    <source>
        <dbReference type="Proteomes" id="UP001148786"/>
    </source>
</evidence>
<dbReference type="GO" id="GO:0005975">
    <property type="term" value="P:carbohydrate metabolic process"/>
    <property type="evidence" value="ECO:0007669"/>
    <property type="project" value="InterPro"/>
</dbReference>
<dbReference type="GO" id="GO:0016020">
    <property type="term" value="C:membrane"/>
    <property type="evidence" value="ECO:0007669"/>
    <property type="project" value="TreeGrafter"/>
</dbReference>
<protein>
    <recommendedName>
        <fullName evidence="3">Chitin deacetylase</fullName>
    </recommendedName>
</protein>
<proteinExistence type="predicted"/>
<comment type="caution">
    <text evidence="1">The sequence shown here is derived from an EMBL/GenBank/DDBJ whole genome shotgun (WGS) entry which is preliminary data.</text>
</comment>
<dbReference type="InterPro" id="IPR011330">
    <property type="entry name" value="Glyco_hydro/deAcase_b/a-brl"/>
</dbReference>
<organism evidence="1 2">
    <name type="scientific">Agrocybe chaxingu</name>
    <dbReference type="NCBI Taxonomy" id="84603"/>
    <lineage>
        <taxon>Eukaryota</taxon>
        <taxon>Fungi</taxon>
        <taxon>Dikarya</taxon>
        <taxon>Basidiomycota</taxon>
        <taxon>Agaricomycotina</taxon>
        <taxon>Agaricomycetes</taxon>
        <taxon>Agaricomycetidae</taxon>
        <taxon>Agaricales</taxon>
        <taxon>Agaricineae</taxon>
        <taxon>Strophariaceae</taxon>
        <taxon>Agrocybe</taxon>
    </lineage>
</organism>
<gene>
    <name evidence="1" type="ORF">NLJ89_g12288</name>
</gene>
<dbReference type="Gene3D" id="3.20.20.370">
    <property type="entry name" value="Glycoside hydrolase/deacetylase"/>
    <property type="match status" value="1"/>
</dbReference>
<dbReference type="InterPro" id="IPR050248">
    <property type="entry name" value="Polysacc_deacetylase_ArnD"/>
</dbReference>
<reference evidence="1" key="1">
    <citation type="submission" date="2022-07" db="EMBL/GenBank/DDBJ databases">
        <title>Genome Sequence of Agrocybe chaxingu.</title>
        <authorList>
            <person name="Buettner E."/>
        </authorList>
    </citation>
    <scope>NUCLEOTIDE SEQUENCE</scope>
    <source>
        <strain evidence="1">MP-N11</strain>
    </source>
</reference>